<organism evidence="2 3">
    <name type="scientific">Profundibacter amoris</name>
    <dbReference type="NCBI Taxonomy" id="2171755"/>
    <lineage>
        <taxon>Bacteria</taxon>
        <taxon>Pseudomonadati</taxon>
        <taxon>Pseudomonadota</taxon>
        <taxon>Alphaproteobacteria</taxon>
        <taxon>Rhodobacterales</taxon>
        <taxon>Paracoccaceae</taxon>
        <taxon>Profundibacter</taxon>
    </lineage>
</organism>
<keyword evidence="3" id="KW-1185">Reference proteome</keyword>
<keyword evidence="1" id="KW-0175">Coiled coil</keyword>
<dbReference type="KEGG" id="pamo:BAR1_10055"/>
<dbReference type="OrthoDB" id="7871100at2"/>
<accession>A0A347UHB3</accession>
<dbReference type="Proteomes" id="UP000261704">
    <property type="component" value="Chromosome"/>
</dbReference>
<dbReference type="EMBL" id="CP032125">
    <property type="protein sequence ID" value="AXX98241.1"/>
    <property type="molecule type" value="Genomic_DNA"/>
</dbReference>
<proteinExistence type="predicted"/>
<dbReference type="RefSeq" id="WP_118942897.1">
    <property type="nucleotide sequence ID" value="NZ_CP032125.1"/>
</dbReference>
<evidence type="ECO:0000313" key="3">
    <source>
        <dbReference type="Proteomes" id="UP000261704"/>
    </source>
</evidence>
<reference evidence="2 3" key="1">
    <citation type="submission" date="2018-09" db="EMBL/GenBank/DDBJ databases">
        <title>Profundibacter amoris BAR1 gen. nov., sp. nov., a new member of the Roseobacter clade isolated at Lokis Castle Vent Field on the Arctic Mid-Oceanic Ridge.</title>
        <authorList>
            <person name="Le Moine Bauer S."/>
            <person name="Sjoeberg A.G."/>
            <person name="L'Haridon S."/>
            <person name="Stokke R."/>
            <person name="Roalkvam I."/>
            <person name="Steen I.H."/>
            <person name="Dahle H."/>
        </authorList>
    </citation>
    <scope>NUCLEOTIDE SEQUENCE [LARGE SCALE GENOMIC DNA]</scope>
    <source>
        <strain evidence="2 3">BAR1</strain>
    </source>
</reference>
<evidence type="ECO:0000256" key="1">
    <source>
        <dbReference type="SAM" id="Coils"/>
    </source>
</evidence>
<gene>
    <name evidence="2" type="ORF">BAR1_10055</name>
</gene>
<evidence type="ECO:0000313" key="2">
    <source>
        <dbReference type="EMBL" id="AXX98241.1"/>
    </source>
</evidence>
<feature type="coiled-coil region" evidence="1">
    <location>
        <begin position="37"/>
        <end position="140"/>
    </location>
</feature>
<protein>
    <recommendedName>
        <fullName evidence="4">Colicin transporter</fullName>
    </recommendedName>
</protein>
<evidence type="ECO:0008006" key="4">
    <source>
        <dbReference type="Google" id="ProtNLM"/>
    </source>
</evidence>
<dbReference type="AlphaFoldDB" id="A0A347UHB3"/>
<name>A0A347UHB3_9RHOB</name>
<sequence>MSEITELERRITDALARIDAGVDTLGQGAASDGSGDAAALQEALEAEKAANAQLEERVAAIKDKQETLIKDLEKQISDLTATVARQEEDAKTLIALNNELREAAEARQATSGDKDAELVNKALQTELEALQTARKADLAELETIMTELKPLIGEGA</sequence>